<dbReference type="RefSeq" id="YP_009147086.1">
    <property type="nucleotide sequence ID" value="NC_027335.2"/>
</dbReference>
<dbReference type="Proteomes" id="UP000030157">
    <property type="component" value="Segment"/>
</dbReference>
<sequence>MSNNYRFYVEAMTGDAVAKLNEIDKLMDKIDSKSAKGTQNFFHTSQKDIDKAVEEMQKLIKAKKN</sequence>
<reference evidence="1" key="1">
    <citation type="submission" date="2014-05" db="EMBL/GenBank/DDBJ databases">
        <title>Complete genome sequence of Enterococcus faecalis bacteriophage ECP3.</title>
        <authorList>
            <person name="Kang H.-Y."/>
            <person name="Kim S."/>
            <person name="Kim J."/>
        </authorList>
    </citation>
    <scope>NUCLEOTIDE SEQUENCE [LARGE SCALE GENOMIC DNA]</scope>
    <source>
        <strain evidence="1">ECP3</strain>
    </source>
</reference>
<dbReference type="GeneID" id="24628134"/>
<organism evidence="1 2">
    <name type="scientific">Enterococcus phage ECP3</name>
    <dbReference type="NCBI Taxonomy" id="1498168"/>
    <lineage>
        <taxon>Viruses</taxon>
        <taxon>Duplodnaviria</taxon>
        <taxon>Heunggongvirae</taxon>
        <taxon>Uroviricota</taxon>
        <taxon>Caudoviricetes</taxon>
        <taxon>Herelleviridae</taxon>
        <taxon>Brockvirinae</taxon>
        <taxon>Kochikohdavirus</taxon>
        <taxon>Kochikohdavirus ECP3</taxon>
    </lineage>
</organism>
<protein>
    <submittedName>
        <fullName evidence="1">Tail lysin</fullName>
    </submittedName>
</protein>
<name>A0A096XT19_9CAUD</name>
<evidence type="ECO:0000313" key="2">
    <source>
        <dbReference type="Proteomes" id="UP000030157"/>
    </source>
</evidence>
<evidence type="ECO:0000313" key="1">
    <source>
        <dbReference type="EMBL" id="AII28445.1"/>
    </source>
</evidence>
<dbReference type="EMBL" id="KJ801817">
    <property type="protein sequence ID" value="AII28445.1"/>
    <property type="molecule type" value="Genomic_DNA"/>
</dbReference>
<proteinExistence type="predicted"/>
<accession>A0A096XT19</accession>
<keyword evidence="2" id="KW-1185">Reference proteome</keyword>